<dbReference type="EMBL" id="JAOVZO020000020">
    <property type="protein sequence ID" value="MDC8015782.1"/>
    <property type="molecule type" value="Genomic_DNA"/>
</dbReference>
<evidence type="ECO:0000313" key="2">
    <source>
        <dbReference type="EMBL" id="MDC8015782.1"/>
    </source>
</evidence>
<dbReference type="PANTHER" id="PTHR33121">
    <property type="entry name" value="CYCLIC DI-GMP PHOSPHODIESTERASE PDEF"/>
    <property type="match status" value="1"/>
</dbReference>
<dbReference type="RefSeq" id="WP_263541329.1">
    <property type="nucleotide sequence ID" value="NZ_JAOVZO020000020.1"/>
</dbReference>
<proteinExistence type="predicted"/>
<organism evidence="2 3">
    <name type="scientific">Tahibacter soli</name>
    <dbReference type="NCBI Taxonomy" id="2983605"/>
    <lineage>
        <taxon>Bacteria</taxon>
        <taxon>Pseudomonadati</taxon>
        <taxon>Pseudomonadota</taxon>
        <taxon>Gammaproteobacteria</taxon>
        <taxon>Lysobacterales</taxon>
        <taxon>Rhodanobacteraceae</taxon>
        <taxon>Tahibacter</taxon>
    </lineage>
</organism>
<dbReference type="CDD" id="cd01948">
    <property type="entry name" value="EAL"/>
    <property type="match status" value="1"/>
</dbReference>
<dbReference type="SUPFAM" id="SSF141868">
    <property type="entry name" value="EAL domain-like"/>
    <property type="match status" value="1"/>
</dbReference>
<dbReference type="SMART" id="SM00065">
    <property type="entry name" value="GAF"/>
    <property type="match status" value="1"/>
</dbReference>
<dbReference type="InterPro" id="IPR029016">
    <property type="entry name" value="GAF-like_dom_sf"/>
</dbReference>
<comment type="caution">
    <text evidence="2">The sequence shown here is derived from an EMBL/GenBank/DDBJ whole genome shotgun (WGS) entry which is preliminary data.</text>
</comment>
<sequence length="447" mass="47911">MANGNGTPPSIANLRDRRRRDAPATGLDAELLAQIVTTQSEIAGAGLDPKKVVDIVTRRMQEMTRSAGAVVEIAIDDEMTYWSAGGSAKPHEGLRLPIDGSLSGLCVKLGTVLRCDDSDTDPRVNRAACRKVGLRSAIVVPLQCAGTTVGVLKVLSPQPAAYDSRDVAILEMFSAFIGASLHHALEHARLRAQLDANDVARNLRTRAHEALRERVSALIDGEHFVNRFQPIVDLRTRKIVGVEGLTRFDAAAGETRADVFEEAARAGLGTELELACVRRILLALPRIPPNAYLSINVSPATVVLAAFEEVVASNACERIVVELTEHAEVLDYAALIDRVAALRGLGLRFAIDDAGAGFASLRHVLRLVPEIIKMDVSLTHEIDVIARKRQLAAAIAMFARDSGATLVAEGVETAGELETLVALGVPCGQGYLLGRPVPLDALSEYLR</sequence>
<reference evidence="2" key="1">
    <citation type="submission" date="2023-02" db="EMBL/GenBank/DDBJ databases">
        <title>Tahibacter soli sp. nov. isolated from soil.</title>
        <authorList>
            <person name="Baek J.H."/>
            <person name="Lee J.K."/>
            <person name="Choi D.G."/>
            <person name="Jeon C.O."/>
        </authorList>
    </citation>
    <scope>NUCLEOTIDE SEQUENCE</scope>
    <source>
        <strain evidence="2">BL</strain>
    </source>
</reference>
<evidence type="ECO:0000313" key="3">
    <source>
        <dbReference type="Proteomes" id="UP001139971"/>
    </source>
</evidence>
<dbReference type="Gene3D" id="3.20.20.450">
    <property type="entry name" value="EAL domain"/>
    <property type="match status" value="1"/>
</dbReference>
<dbReference type="PANTHER" id="PTHR33121:SF15">
    <property type="entry name" value="BLUE LIGHT- AND TEMPERATURE-REGULATED ANTIREPRESSOR BLUF"/>
    <property type="match status" value="1"/>
</dbReference>
<dbReference type="InterPro" id="IPR035919">
    <property type="entry name" value="EAL_sf"/>
</dbReference>
<dbReference type="InterPro" id="IPR050706">
    <property type="entry name" value="Cyclic-di-GMP_PDE-like"/>
</dbReference>
<dbReference type="Pfam" id="PF00563">
    <property type="entry name" value="EAL"/>
    <property type="match status" value="1"/>
</dbReference>
<feature type="domain" description="EAL" evidence="1">
    <location>
        <begin position="204"/>
        <end position="447"/>
    </location>
</feature>
<dbReference type="GO" id="GO:0071111">
    <property type="term" value="F:cyclic-guanylate-specific phosphodiesterase activity"/>
    <property type="evidence" value="ECO:0007669"/>
    <property type="project" value="InterPro"/>
</dbReference>
<gene>
    <name evidence="2" type="ORF">OD750_024910</name>
</gene>
<keyword evidence="3" id="KW-1185">Reference proteome</keyword>
<dbReference type="SMART" id="SM00052">
    <property type="entry name" value="EAL"/>
    <property type="match status" value="1"/>
</dbReference>
<dbReference type="AlphaFoldDB" id="A0A9X3YQ27"/>
<evidence type="ECO:0000259" key="1">
    <source>
        <dbReference type="PROSITE" id="PS50883"/>
    </source>
</evidence>
<accession>A0A9X3YQ27</accession>
<dbReference type="SUPFAM" id="SSF55781">
    <property type="entry name" value="GAF domain-like"/>
    <property type="match status" value="1"/>
</dbReference>
<name>A0A9X3YQ27_9GAMM</name>
<protein>
    <submittedName>
        <fullName evidence="2">EAL domain-containing protein</fullName>
    </submittedName>
</protein>
<dbReference type="PROSITE" id="PS50883">
    <property type="entry name" value="EAL"/>
    <property type="match status" value="1"/>
</dbReference>
<dbReference type="InterPro" id="IPR001633">
    <property type="entry name" value="EAL_dom"/>
</dbReference>
<dbReference type="InterPro" id="IPR003018">
    <property type="entry name" value="GAF"/>
</dbReference>
<dbReference type="Pfam" id="PF13185">
    <property type="entry name" value="GAF_2"/>
    <property type="match status" value="1"/>
</dbReference>
<dbReference type="Gene3D" id="3.30.450.40">
    <property type="match status" value="1"/>
</dbReference>
<dbReference type="Proteomes" id="UP001139971">
    <property type="component" value="Unassembled WGS sequence"/>
</dbReference>